<dbReference type="Pfam" id="PF01302">
    <property type="entry name" value="CAP_GLY"/>
    <property type="match status" value="1"/>
</dbReference>
<dbReference type="InterPro" id="IPR036859">
    <property type="entry name" value="CAP-Gly_dom_sf"/>
</dbReference>
<evidence type="ECO:0000313" key="3">
    <source>
        <dbReference type="EMBL" id="RMZ95932.1"/>
    </source>
</evidence>
<dbReference type="Proteomes" id="UP000276133">
    <property type="component" value="Unassembled WGS sequence"/>
</dbReference>
<feature type="non-terminal residue" evidence="3">
    <location>
        <position position="288"/>
    </location>
</feature>
<evidence type="ECO:0000256" key="1">
    <source>
        <dbReference type="SAM" id="MobiDB-lite"/>
    </source>
</evidence>
<dbReference type="OrthoDB" id="6153882at2759"/>
<gene>
    <name evidence="3" type="ORF">BpHYR1_004392</name>
</gene>
<name>A0A3M7PA68_BRAPC</name>
<proteinExistence type="predicted"/>
<dbReference type="STRING" id="10195.A0A3M7PA68"/>
<reference evidence="3 4" key="1">
    <citation type="journal article" date="2018" name="Sci. Rep.">
        <title>Genomic signatures of local adaptation to the degree of environmental predictability in rotifers.</title>
        <authorList>
            <person name="Franch-Gras L."/>
            <person name="Hahn C."/>
            <person name="Garcia-Roger E.M."/>
            <person name="Carmona M.J."/>
            <person name="Serra M."/>
            <person name="Gomez A."/>
        </authorList>
    </citation>
    <scope>NUCLEOTIDE SEQUENCE [LARGE SCALE GENOMIC DNA]</scope>
    <source>
        <strain evidence="3">HYR1</strain>
    </source>
</reference>
<feature type="region of interest" description="Disordered" evidence="1">
    <location>
        <begin position="1"/>
        <end position="22"/>
    </location>
</feature>
<dbReference type="Gene3D" id="2.30.30.190">
    <property type="entry name" value="CAP Gly-rich-like domain"/>
    <property type="match status" value="1"/>
</dbReference>
<protein>
    <submittedName>
        <fullName evidence="3">Kinesin KIF13B isoform X3</fullName>
    </submittedName>
</protein>
<dbReference type="EMBL" id="REGN01012320">
    <property type="protein sequence ID" value="RMZ95932.1"/>
    <property type="molecule type" value="Genomic_DNA"/>
</dbReference>
<accession>A0A3M7PA68</accession>
<organism evidence="3 4">
    <name type="scientific">Brachionus plicatilis</name>
    <name type="common">Marine rotifer</name>
    <name type="synonym">Brachionus muelleri</name>
    <dbReference type="NCBI Taxonomy" id="10195"/>
    <lineage>
        <taxon>Eukaryota</taxon>
        <taxon>Metazoa</taxon>
        <taxon>Spiralia</taxon>
        <taxon>Gnathifera</taxon>
        <taxon>Rotifera</taxon>
        <taxon>Eurotatoria</taxon>
        <taxon>Monogononta</taxon>
        <taxon>Pseudotrocha</taxon>
        <taxon>Ploima</taxon>
        <taxon>Brachionidae</taxon>
        <taxon>Brachionus</taxon>
    </lineage>
</organism>
<keyword evidence="4" id="KW-1185">Reference proteome</keyword>
<dbReference type="AlphaFoldDB" id="A0A3M7PA68"/>
<comment type="caution">
    <text evidence="3">The sequence shown here is derived from an EMBL/GenBank/DDBJ whole genome shotgun (WGS) entry which is preliminary data.</text>
</comment>
<feature type="domain" description="CAP-Gly" evidence="2">
    <location>
        <begin position="260"/>
        <end position="288"/>
    </location>
</feature>
<feature type="non-terminal residue" evidence="3">
    <location>
        <position position="1"/>
    </location>
</feature>
<feature type="region of interest" description="Disordered" evidence="1">
    <location>
        <begin position="173"/>
        <end position="224"/>
    </location>
</feature>
<feature type="compositionally biased region" description="Polar residues" evidence="1">
    <location>
        <begin position="199"/>
        <end position="224"/>
    </location>
</feature>
<dbReference type="PROSITE" id="PS50245">
    <property type="entry name" value="CAP_GLY_2"/>
    <property type="match status" value="1"/>
</dbReference>
<evidence type="ECO:0000313" key="4">
    <source>
        <dbReference type="Proteomes" id="UP000276133"/>
    </source>
</evidence>
<sequence>FGSIKNLSNYYQKSTPEEKQSRQQIDFVNTNQTKPVIHSPNLVSHEVKVKTSHLSNLAKDLKPANVLNDKNFQQIETTLESKKTISTKEKLDFKPIVDDDENIPRRKNVDNNLVFEMLGKSKKEEALPKDQDNDHNSQLNSKIFNELEKNLKDIEEKSNSSFSLNFLEEQTKLTGKNSENQQDQSIGSSDAKTDDIKTDSNSINGGSMLSLNSTNSQTPKSKSSGAFTIEELPEWVKLEAHVIVTTKTVMNKRGRIKFIGKTKFGNGVWIGVELEDSFGINDGSIKDI</sequence>
<feature type="compositionally biased region" description="Polar residues" evidence="1">
    <location>
        <begin position="1"/>
        <end position="14"/>
    </location>
</feature>
<feature type="compositionally biased region" description="Polar residues" evidence="1">
    <location>
        <begin position="173"/>
        <end position="190"/>
    </location>
</feature>
<dbReference type="InterPro" id="IPR000938">
    <property type="entry name" value="CAP-Gly_domain"/>
</dbReference>
<dbReference type="SUPFAM" id="SSF74924">
    <property type="entry name" value="Cap-Gly domain"/>
    <property type="match status" value="1"/>
</dbReference>
<evidence type="ECO:0000259" key="2">
    <source>
        <dbReference type="PROSITE" id="PS50245"/>
    </source>
</evidence>